<gene>
    <name evidence="4" type="primary">ephF</name>
    <name evidence="3" type="ORF">MmonteBS_22690</name>
    <name evidence="4" type="ORF">NJB18185_32460</name>
</gene>
<dbReference type="Proteomes" id="UP000245060">
    <property type="component" value="Unassembled WGS sequence"/>
</dbReference>
<reference evidence="3" key="1">
    <citation type="journal article" date="2018" name="Genome Announc.">
        <title>Draft Genome Sequence of Mycobacterium montefiorense Isolated from Japanese Black Salamander (Hynobius nigrescens).</title>
        <authorList>
            <person name="Fukano H."/>
            <person name="Yoshida M."/>
            <person name="Shimizu A."/>
            <person name="Iwao H."/>
            <person name="Katayama Y."/>
            <person name="Omatsu T."/>
            <person name="Mizutani T."/>
            <person name="Kurata O."/>
            <person name="Wada S."/>
            <person name="Hoshino Y."/>
        </authorList>
    </citation>
    <scope>NUCLEOTIDE SEQUENCE</scope>
    <source>
        <strain evidence="3">BS</strain>
    </source>
</reference>
<keyword evidence="5" id="KW-1185">Reference proteome</keyword>
<proteinExistence type="predicted"/>
<dbReference type="InterPro" id="IPR029058">
    <property type="entry name" value="AB_hydrolase_fold"/>
</dbReference>
<name>A0AA37UU10_9MYCO</name>
<comment type="caution">
    <text evidence="4">The sequence shown here is derived from an EMBL/GenBank/DDBJ whole genome shotgun (WGS) entry which is preliminary data.</text>
</comment>
<dbReference type="Gene3D" id="3.40.50.1820">
    <property type="entry name" value="alpha/beta hydrolase"/>
    <property type="match status" value="1"/>
</dbReference>
<evidence type="ECO:0000256" key="1">
    <source>
        <dbReference type="ARBA" id="ARBA00022801"/>
    </source>
</evidence>
<dbReference type="AlphaFoldDB" id="A0AA37UU10"/>
<evidence type="ECO:0000313" key="5">
    <source>
        <dbReference type="Proteomes" id="UP000245060"/>
    </source>
</evidence>
<dbReference type="RefSeq" id="WP_108922004.1">
    <property type="nucleotide sequence ID" value="NZ_BFCH01000017.1"/>
</dbReference>
<dbReference type="Pfam" id="PF00561">
    <property type="entry name" value="Abhydrolase_1"/>
    <property type="match status" value="1"/>
</dbReference>
<dbReference type="SUPFAM" id="SSF53474">
    <property type="entry name" value="alpha/beta-Hydrolases"/>
    <property type="match status" value="1"/>
</dbReference>
<sequence length="294" mass="33112">MVTMPALDGVEHRYVGLGDGVTIHVADAGPADGPVVMLVHGFPENWWEWHELIGPLAADGYRVLCPDLRGAGWSSAPRSRYLKAELAEDLAGALDNLGIEKVKLVAHDWGGPAAFIMMLRHPEKVTGFFGLNTVAPFVKFDLAAVRDLWRFWYQVPMLLPVIGPRVISDPNSRFLRMLGSWVGGGFTLPDDSVRLYNECMRQPGHAEAGSRWYRSFQTTEMRRWIRGEYNDHRVEVPVRWLSGTEDPVVVPRLLDGYADRISDFDVELVDGVGHWIVAQRPDLVLDRLRAFLEL</sequence>
<feature type="domain" description="AB hydrolase-1" evidence="2">
    <location>
        <begin position="34"/>
        <end position="279"/>
    </location>
</feature>
<evidence type="ECO:0000313" key="4">
    <source>
        <dbReference type="EMBL" id="GKU73475.1"/>
    </source>
</evidence>
<accession>A0AA37UU10</accession>
<organism evidence="4 6">
    <name type="scientific">Mycobacterium montefiorense</name>
    <dbReference type="NCBI Taxonomy" id="154654"/>
    <lineage>
        <taxon>Bacteria</taxon>
        <taxon>Bacillati</taxon>
        <taxon>Actinomycetota</taxon>
        <taxon>Actinomycetes</taxon>
        <taxon>Mycobacteriales</taxon>
        <taxon>Mycobacteriaceae</taxon>
        <taxon>Mycobacterium</taxon>
        <taxon>Mycobacterium simiae complex</taxon>
    </lineage>
</organism>
<dbReference type="InterPro" id="IPR000639">
    <property type="entry name" value="Epox_hydrolase-like"/>
</dbReference>
<evidence type="ECO:0000313" key="6">
    <source>
        <dbReference type="Proteomes" id="UP001139505"/>
    </source>
</evidence>
<dbReference type="GO" id="GO:0016787">
    <property type="term" value="F:hydrolase activity"/>
    <property type="evidence" value="ECO:0007669"/>
    <property type="project" value="UniProtKB-KW"/>
</dbReference>
<protein>
    <submittedName>
        <fullName evidence="4">Epoxide hydrolase EphF</fullName>
    </submittedName>
</protein>
<keyword evidence="1 4" id="KW-0378">Hydrolase</keyword>
<reference evidence="5" key="2">
    <citation type="submission" date="2018-04" db="EMBL/GenBank/DDBJ databases">
        <title>Draft genome sequence of Mycobacterium montefiorense isolated from Japanese black salamander.</title>
        <authorList>
            <person name="Fukano H."/>
            <person name="Yoshida M."/>
            <person name="Shimizu A."/>
            <person name="Iwao H."/>
            <person name="Kurata O."/>
            <person name="Katayama Y."/>
            <person name="Omatsu T."/>
            <person name="Mizutani T."/>
            <person name="Wada S."/>
            <person name="Hoshino Y."/>
        </authorList>
    </citation>
    <scope>NUCLEOTIDE SEQUENCE [LARGE SCALE GENOMIC DNA]</scope>
    <source>
        <strain evidence="5">BS</strain>
    </source>
</reference>
<dbReference type="InterPro" id="IPR000073">
    <property type="entry name" value="AB_hydrolase_1"/>
</dbReference>
<evidence type="ECO:0000259" key="2">
    <source>
        <dbReference type="Pfam" id="PF00561"/>
    </source>
</evidence>
<reference evidence="4" key="3">
    <citation type="journal article" date="2022" name="Microbiol. Resour. Announc.">
        <title>Draft Genome Sequences of Eight Mycobacterium montefiorense Strains Isolated from Salamanders in Captivity.</title>
        <authorList>
            <person name="Komine T."/>
            <person name="Ihara H."/>
            <person name="Fukano H."/>
            <person name="Hoshino Y."/>
            <person name="Kurata O."/>
            <person name="Wada S."/>
        </authorList>
    </citation>
    <scope>NUCLEOTIDE SEQUENCE</scope>
    <source>
        <strain evidence="4">NJB18185</strain>
    </source>
</reference>
<dbReference type="PANTHER" id="PTHR43329">
    <property type="entry name" value="EPOXIDE HYDROLASE"/>
    <property type="match status" value="1"/>
</dbReference>
<dbReference type="Proteomes" id="UP001139505">
    <property type="component" value="Unassembled WGS sequence"/>
</dbReference>
<reference evidence="4" key="4">
    <citation type="submission" date="2022-04" db="EMBL/GenBank/DDBJ databases">
        <authorList>
            <person name="Komine T."/>
            <person name="Fukano H."/>
            <person name="Wada S."/>
        </authorList>
    </citation>
    <scope>NUCLEOTIDE SEQUENCE</scope>
    <source>
        <strain evidence="4">NJB18185</strain>
    </source>
</reference>
<dbReference type="EMBL" id="BFCH01000017">
    <property type="protein sequence ID" value="GBG37897.1"/>
    <property type="molecule type" value="Genomic_DNA"/>
</dbReference>
<dbReference type="EMBL" id="BQYH01000021">
    <property type="protein sequence ID" value="GKU73475.1"/>
    <property type="molecule type" value="Genomic_DNA"/>
</dbReference>
<evidence type="ECO:0000313" key="3">
    <source>
        <dbReference type="EMBL" id="GBG37897.1"/>
    </source>
</evidence>
<dbReference type="PRINTS" id="PR00412">
    <property type="entry name" value="EPOXHYDRLASE"/>
</dbReference>